<feature type="chain" id="PRO_5039710986" description="Secreted protein" evidence="1">
    <location>
        <begin position="24"/>
        <end position="89"/>
    </location>
</feature>
<comment type="caution">
    <text evidence="2">The sequence shown here is derived from an EMBL/GenBank/DDBJ whole genome shotgun (WGS) entry which is preliminary data.</text>
</comment>
<keyword evidence="3" id="KW-1185">Reference proteome</keyword>
<proteinExistence type="predicted"/>
<gene>
    <name evidence="2" type="ORF">DPMN_170932</name>
</gene>
<keyword evidence="1" id="KW-0732">Signal</keyword>
<evidence type="ECO:0000313" key="2">
    <source>
        <dbReference type="EMBL" id="KAH3769658.1"/>
    </source>
</evidence>
<organism evidence="2 3">
    <name type="scientific">Dreissena polymorpha</name>
    <name type="common">Zebra mussel</name>
    <name type="synonym">Mytilus polymorpha</name>
    <dbReference type="NCBI Taxonomy" id="45954"/>
    <lineage>
        <taxon>Eukaryota</taxon>
        <taxon>Metazoa</taxon>
        <taxon>Spiralia</taxon>
        <taxon>Lophotrochozoa</taxon>
        <taxon>Mollusca</taxon>
        <taxon>Bivalvia</taxon>
        <taxon>Autobranchia</taxon>
        <taxon>Heteroconchia</taxon>
        <taxon>Euheterodonta</taxon>
        <taxon>Imparidentia</taxon>
        <taxon>Neoheterodontei</taxon>
        <taxon>Myida</taxon>
        <taxon>Dreissenoidea</taxon>
        <taxon>Dreissenidae</taxon>
        <taxon>Dreissena</taxon>
    </lineage>
</organism>
<protein>
    <recommendedName>
        <fullName evidence="4">Secreted protein</fullName>
    </recommendedName>
</protein>
<evidence type="ECO:0000313" key="3">
    <source>
        <dbReference type="Proteomes" id="UP000828390"/>
    </source>
</evidence>
<name>A0A9D4DY91_DREPO</name>
<dbReference type="AlphaFoldDB" id="A0A9D4DY91"/>
<sequence length="89" mass="9860">MERFVMVCSLIVCLNGIIGFTNSVPINDALVNNGISSNLVDLKYLVESPRTLNRMKRQLPPCPNQFPNCCIFCDTTGKQEHDGNTAEEA</sequence>
<reference evidence="2" key="1">
    <citation type="journal article" date="2019" name="bioRxiv">
        <title>The Genome of the Zebra Mussel, Dreissena polymorpha: A Resource for Invasive Species Research.</title>
        <authorList>
            <person name="McCartney M.A."/>
            <person name="Auch B."/>
            <person name="Kono T."/>
            <person name="Mallez S."/>
            <person name="Zhang Y."/>
            <person name="Obille A."/>
            <person name="Becker A."/>
            <person name="Abrahante J.E."/>
            <person name="Garbe J."/>
            <person name="Badalamenti J.P."/>
            <person name="Herman A."/>
            <person name="Mangelson H."/>
            <person name="Liachko I."/>
            <person name="Sullivan S."/>
            <person name="Sone E.D."/>
            <person name="Koren S."/>
            <person name="Silverstein K.A.T."/>
            <person name="Beckman K.B."/>
            <person name="Gohl D.M."/>
        </authorList>
    </citation>
    <scope>NUCLEOTIDE SEQUENCE</scope>
    <source>
        <strain evidence="2">Duluth1</strain>
        <tissue evidence="2">Whole animal</tissue>
    </source>
</reference>
<dbReference type="Proteomes" id="UP000828390">
    <property type="component" value="Unassembled WGS sequence"/>
</dbReference>
<reference evidence="2" key="2">
    <citation type="submission" date="2020-11" db="EMBL/GenBank/DDBJ databases">
        <authorList>
            <person name="McCartney M.A."/>
            <person name="Auch B."/>
            <person name="Kono T."/>
            <person name="Mallez S."/>
            <person name="Becker A."/>
            <person name="Gohl D.M."/>
            <person name="Silverstein K.A.T."/>
            <person name="Koren S."/>
            <person name="Bechman K.B."/>
            <person name="Herman A."/>
            <person name="Abrahante J.E."/>
            <person name="Garbe J."/>
        </authorList>
    </citation>
    <scope>NUCLEOTIDE SEQUENCE</scope>
    <source>
        <strain evidence="2">Duluth1</strain>
        <tissue evidence="2">Whole animal</tissue>
    </source>
</reference>
<evidence type="ECO:0008006" key="4">
    <source>
        <dbReference type="Google" id="ProtNLM"/>
    </source>
</evidence>
<accession>A0A9D4DY91</accession>
<feature type="signal peptide" evidence="1">
    <location>
        <begin position="1"/>
        <end position="23"/>
    </location>
</feature>
<evidence type="ECO:0000256" key="1">
    <source>
        <dbReference type="SAM" id="SignalP"/>
    </source>
</evidence>
<dbReference type="EMBL" id="JAIWYP010000009">
    <property type="protein sequence ID" value="KAH3769658.1"/>
    <property type="molecule type" value="Genomic_DNA"/>
</dbReference>